<dbReference type="Pfam" id="PF02518">
    <property type="entry name" value="HATPase_c"/>
    <property type="match status" value="1"/>
</dbReference>
<dbReference type="Pfam" id="PF07730">
    <property type="entry name" value="HisKA_3"/>
    <property type="match status" value="1"/>
</dbReference>
<feature type="transmembrane region" description="Helical" evidence="8">
    <location>
        <begin position="341"/>
        <end position="364"/>
    </location>
</feature>
<accession>A0ABV5KII5</accession>
<evidence type="ECO:0000256" key="6">
    <source>
        <dbReference type="ARBA" id="ARBA00022840"/>
    </source>
</evidence>
<dbReference type="InterPro" id="IPR036034">
    <property type="entry name" value="PDZ_sf"/>
</dbReference>
<name>A0ABV5KII5_9BACL</name>
<dbReference type="SUPFAM" id="SSF55874">
    <property type="entry name" value="ATPase domain of HSP90 chaperone/DNA topoisomerase II/histidine kinase"/>
    <property type="match status" value="1"/>
</dbReference>
<dbReference type="Proteomes" id="UP001589747">
    <property type="component" value="Unassembled WGS sequence"/>
</dbReference>
<keyword evidence="8" id="KW-0812">Transmembrane</keyword>
<keyword evidence="7" id="KW-0902">Two-component regulatory system</keyword>
<evidence type="ECO:0000256" key="7">
    <source>
        <dbReference type="ARBA" id="ARBA00023012"/>
    </source>
</evidence>
<dbReference type="EMBL" id="JBHMDO010000008">
    <property type="protein sequence ID" value="MFB9325025.1"/>
    <property type="molecule type" value="Genomic_DNA"/>
</dbReference>
<evidence type="ECO:0000313" key="12">
    <source>
        <dbReference type="Proteomes" id="UP001589747"/>
    </source>
</evidence>
<proteinExistence type="predicted"/>
<feature type="transmembrane region" description="Helical" evidence="8">
    <location>
        <begin position="7"/>
        <end position="26"/>
    </location>
</feature>
<dbReference type="CDD" id="cd16917">
    <property type="entry name" value="HATPase_UhpB-NarQ-NarX-like"/>
    <property type="match status" value="1"/>
</dbReference>
<feature type="domain" description="PDZ" evidence="9">
    <location>
        <begin position="18"/>
        <end position="94"/>
    </location>
</feature>
<feature type="transmembrane region" description="Helical" evidence="8">
    <location>
        <begin position="117"/>
        <end position="140"/>
    </location>
</feature>
<dbReference type="Gene3D" id="3.30.565.10">
    <property type="entry name" value="Histidine kinase-like ATPase, C-terminal domain"/>
    <property type="match status" value="1"/>
</dbReference>
<keyword evidence="4" id="KW-0547">Nucleotide-binding</keyword>
<feature type="domain" description="Histidine kinase" evidence="10">
    <location>
        <begin position="558"/>
        <end position="778"/>
    </location>
</feature>
<feature type="transmembrane region" description="Helical" evidence="8">
    <location>
        <begin position="177"/>
        <end position="198"/>
    </location>
</feature>
<dbReference type="SMART" id="SM00387">
    <property type="entry name" value="HATPase_c"/>
    <property type="match status" value="1"/>
</dbReference>
<evidence type="ECO:0000259" key="9">
    <source>
        <dbReference type="PROSITE" id="PS50106"/>
    </source>
</evidence>
<dbReference type="PROSITE" id="PS50109">
    <property type="entry name" value="HIS_KIN"/>
    <property type="match status" value="1"/>
</dbReference>
<keyword evidence="8" id="KW-0472">Membrane</keyword>
<keyword evidence="12" id="KW-1185">Reference proteome</keyword>
<dbReference type="InterPro" id="IPR050482">
    <property type="entry name" value="Sensor_HK_TwoCompSys"/>
</dbReference>
<feature type="transmembrane region" description="Helical" evidence="8">
    <location>
        <begin position="147"/>
        <end position="165"/>
    </location>
</feature>
<sequence>MISKVKAPLYTLAILLLTVYLALNIYHNRVIGVDLQQGTDGQYSVAKVEKGFWGEGRLQVGDRVVSVNGESPGRSFFVRQYDRIEQADEVSVIRPLPDGGSDAITLSVEKGLPTRELVLHLIIPLGTMLLFVAFSVFVYVRKGQDRAAGYLILFFLSIGLAYFSAFSSTRLDPVGRLVITFTFPIVPLSFLLFLNTYLKQQIQKRLMPDRVVWIGLGLIVVNGAIRLLELSGHLHPRLQSVASLILMLTFVLGIAYIFYKLIEKFIRHRHDHLKSLFKFTLIGHVVGFLPFLLLFGIPSLFGLVVVPADVAAVCLIGLPAVYLYMFTTKRLFDIDFLLSRMLYYTIIAFFPTLLITGLAVLIMNQHNYSWVKWVQMFLVVYLLITIFLFGKEYMDQRLRPKFNKDLYNFQGSLDRFSSRISRVMKRADLERVLEQEVRSILPVQELAFLEVQADQDDAAASAQANSRKDDFAASLALELLASPRRLAVGTAIEVTRGLCVIIGHRRSTYQVLWIGEKYNRTQYNPDELGWLKTLANYSAIVYENLYLIENLIGDLESEIRKQQGTPTWVLRLIFRLSENERRKLASDLHDSALQDQLIWYRKLEAVMLDHDMSADLGRDLAEIREGLLDVIHQIRETCNELRPPLLKEMGITEALRSLFEQAQIRNNYAIDFEEKPLTAELTDEQTLTIFRIVQELLGNAGKHANASRIRIELEQRGDLHLRYTDDGVGLDVEKLNDSYQHMGLSGIKERVRSLAGTITFRSEVGSGLEVMITLPMESANMDIESGMLDDSNLAG</sequence>
<dbReference type="RefSeq" id="WP_377490057.1">
    <property type="nucleotide sequence ID" value="NZ_JBHMDO010000008.1"/>
</dbReference>
<organism evidence="11 12">
    <name type="scientific">Paenibacillus aurantiacus</name>
    <dbReference type="NCBI Taxonomy" id="1936118"/>
    <lineage>
        <taxon>Bacteria</taxon>
        <taxon>Bacillati</taxon>
        <taxon>Bacillota</taxon>
        <taxon>Bacilli</taxon>
        <taxon>Bacillales</taxon>
        <taxon>Paenibacillaceae</taxon>
        <taxon>Paenibacillus</taxon>
    </lineage>
</organism>
<keyword evidence="8" id="KW-1133">Transmembrane helix</keyword>
<evidence type="ECO:0000256" key="8">
    <source>
        <dbReference type="SAM" id="Phobius"/>
    </source>
</evidence>
<feature type="transmembrane region" description="Helical" evidence="8">
    <location>
        <begin position="210"/>
        <end position="228"/>
    </location>
</feature>
<dbReference type="EC" id="2.7.13.3" evidence="2"/>
<feature type="transmembrane region" description="Helical" evidence="8">
    <location>
        <begin position="279"/>
        <end position="297"/>
    </location>
</feature>
<dbReference type="InterPro" id="IPR011712">
    <property type="entry name" value="Sig_transdc_His_kin_sub3_dim/P"/>
</dbReference>
<comment type="catalytic activity">
    <reaction evidence="1">
        <text>ATP + protein L-histidine = ADP + protein N-phospho-L-histidine.</text>
        <dbReference type="EC" id="2.7.13.3"/>
    </reaction>
</comment>
<protein>
    <recommendedName>
        <fullName evidence="2">histidine kinase</fullName>
        <ecNumber evidence="2">2.7.13.3</ecNumber>
    </recommendedName>
</protein>
<dbReference type="SUPFAM" id="SSF50156">
    <property type="entry name" value="PDZ domain-like"/>
    <property type="match status" value="1"/>
</dbReference>
<dbReference type="PANTHER" id="PTHR24421:SF60">
    <property type="entry name" value="SENSOR HISTIDINE KINASE COMP"/>
    <property type="match status" value="1"/>
</dbReference>
<dbReference type="InterPro" id="IPR005467">
    <property type="entry name" value="His_kinase_dom"/>
</dbReference>
<evidence type="ECO:0000256" key="5">
    <source>
        <dbReference type="ARBA" id="ARBA00022777"/>
    </source>
</evidence>
<dbReference type="GO" id="GO:0005524">
    <property type="term" value="F:ATP binding"/>
    <property type="evidence" value="ECO:0007669"/>
    <property type="project" value="UniProtKB-KW"/>
</dbReference>
<dbReference type="InterPro" id="IPR003594">
    <property type="entry name" value="HATPase_dom"/>
</dbReference>
<evidence type="ECO:0000256" key="2">
    <source>
        <dbReference type="ARBA" id="ARBA00012438"/>
    </source>
</evidence>
<reference evidence="11 12" key="1">
    <citation type="submission" date="2024-09" db="EMBL/GenBank/DDBJ databases">
        <authorList>
            <person name="Sun Q."/>
            <person name="Mori K."/>
        </authorList>
    </citation>
    <scope>NUCLEOTIDE SEQUENCE [LARGE SCALE GENOMIC DNA]</scope>
    <source>
        <strain evidence="11 12">TISTR 2452</strain>
    </source>
</reference>
<dbReference type="PROSITE" id="PS50106">
    <property type="entry name" value="PDZ"/>
    <property type="match status" value="1"/>
</dbReference>
<dbReference type="InterPro" id="IPR036890">
    <property type="entry name" value="HATPase_C_sf"/>
</dbReference>
<gene>
    <name evidence="11" type="ORF">ACFFSY_03700</name>
</gene>
<keyword evidence="3" id="KW-0808">Transferase</keyword>
<feature type="transmembrane region" description="Helical" evidence="8">
    <location>
        <begin position="303"/>
        <end position="325"/>
    </location>
</feature>
<evidence type="ECO:0000259" key="10">
    <source>
        <dbReference type="PROSITE" id="PS50109"/>
    </source>
</evidence>
<comment type="caution">
    <text evidence="11">The sequence shown here is derived from an EMBL/GenBank/DDBJ whole genome shotgun (WGS) entry which is preliminary data.</text>
</comment>
<dbReference type="PANTHER" id="PTHR24421">
    <property type="entry name" value="NITRATE/NITRITE SENSOR PROTEIN NARX-RELATED"/>
    <property type="match status" value="1"/>
</dbReference>
<evidence type="ECO:0000256" key="4">
    <source>
        <dbReference type="ARBA" id="ARBA00022741"/>
    </source>
</evidence>
<feature type="transmembrane region" description="Helical" evidence="8">
    <location>
        <begin position="370"/>
        <end position="389"/>
    </location>
</feature>
<keyword evidence="5" id="KW-0418">Kinase</keyword>
<evidence type="ECO:0000256" key="1">
    <source>
        <dbReference type="ARBA" id="ARBA00000085"/>
    </source>
</evidence>
<evidence type="ECO:0000256" key="3">
    <source>
        <dbReference type="ARBA" id="ARBA00022679"/>
    </source>
</evidence>
<keyword evidence="6 11" id="KW-0067">ATP-binding</keyword>
<feature type="transmembrane region" description="Helical" evidence="8">
    <location>
        <begin position="240"/>
        <end position="259"/>
    </location>
</feature>
<evidence type="ECO:0000313" key="11">
    <source>
        <dbReference type="EMBL" id="MFB9325025.1"/>
    </source>
</evidence>
<dbReference type="InterPro" id="IPR001478">
    <property type="entry name" value="PDZ"/>
</dbReference>